<organism evidence="2 3">
    <name type="scientific">Vibrio brasiliensis LMG 20546</name>
    <dbReference type="NCBI Taxonomy" id="945543"/>
    <lineage>
        <taxon>Bacteria</taxon>
        <taxon>Pseudomonadati</taxon>
        <taxon>Pseudomonadota</taxon>
        <taxon>Gammaproteobacteria</taxon>
        <taxon>Vibrionales</taxon>
        <taxon>Vibrionaceae</taxon>
        <taxon>Vibrio</taxon>
        <taxon>Vibrio oreintalis group</taxon>
    </lineage>
</organism>
<feature type="compositionally biased region" description="Acidic residues" evidence="1">
    <location>
        <begin position="66"/>
        <end position="86"/>
    </location>
</feature>
<dbReference type="RefSeq" id="WP_006881425.1">
    <property type="nucleotide sequence ID" value="NZ_AEVS01000111.1"/>
</dbReference>
<dbReference type="eggNOG" id="ENOG5031U8V">
    <property type="taxonomic scope" value="Bacteria"/>
</dbReference>
<gene>
    <name evidence="2" type="ORF">VIBR0546_16246</name>
</gene>
<dbReference type="AlphaFoldDB" id="E8M011"/>
<name>E8M011_9VIBR</name>
<proteinExistence type="predicted"/>
<dbReference type="EMBL" id="AEVS01000111">
    <property type="protein sequence ID" value="EGA63663.1"/>
    <property type="molecule type" value="Genomic_DNA"/>
</dbReference>
<protein>
    <recommendedName>
        <fullName evidence="4">Lipoprotein</fullName>
    </recommendedName>
</protein>
<feature type="region of interest" description="Disordered" evidence="1">
    <location>
        <begin position="22"/>
        <end position="86"/>
    </location>
</feature>
<sequence length="619" mass="68958">MNSYFKGLLILCAMTLTGCGSDEVSDNKNNNIDTVVPTPDFTPEQEVTDPNTDVPIEPDNPVVPQEPDDPLVPEEPDEPVVPEEPEQELVNFIRPWVINSDQDYLSENNVTYNIEASLIQVDANVTYTENFEQLDNDGNKIYGFDDITFESIGLNEYFITNNTPDKISKLVISSSSYETPVLLVLNNMISPFSRTRVTFQENISDITLINTMAMFLPSITLSGDVSAQQGTQCSSVCFSEPNDQQAEVYGIITGNLHKAMNHKSFLPEMIDFYREDWCAANGRNCNSDIANVFYLRLGSKGHQLGLKVLAGPYSSDGTGSGVFPSLDGVTTSTSGWAAIWRNYITEGAANSRPYASRTQEGLFHEVAHGYGFIDPFGMTEDGFSVRYGSDFIGSGQYFTPNEVAEVSELKPSSIVPILVEAGNKRIKYKLMKLESKYDISTVYSRVITEERLVRKDRFSVENNELFYELELEELPQKALVIQFYDDATDRVSTTREFANFYYQNGITAEGSSLTFYELPSPATQGELYGNINTVCQTYIQGSLGATRAQYQTLWSANNFNPDQLRSTYYASSDMILDTNIAQLQAHYRINMKATDAFTMTIPGGTSNMIDSSDGVLCVK</sequence>
<dbReference type="STRING" id="945543.VIBR0546_16246"/>
<evidence type="ECO:0000313" key="3">
    <source>
        <dbReference type="Proteomes" id="UP000004371"/>
    </source>
</evidence>
<dbReference type="Proteomes" id="UP000004371">
    <property type="component" value="Unassembled WGS sequence"/>
</dbReference>
<evidence type="ECO:0000313" key="2">
    <source>
        <dbReference type="EMBL" id="EGA63663.1"/>
    </source>
</evidence>
<reference evidence="2 3" key="1">
    <citation type="journal article" date="2012" name="Int. J. Syst. Evol. Microbiol.">
        <title>Vibrio caribbeanicus sp. nov., isolated from the marine sponge Scleritoderma cyanea.</title>
        <authorList>
            <person name="Hoffmann M."/>
            <person name="Monday S.R."/>
            <person name="Allard M.W."/>
            <person name="Strain E.A."/>
            <person name="Whittaker P."/>
            <person name="Naum M."/>
            <person name="McCarthy P.J."/>
            <person name="Lopez J.V."/>
            <person name="Fischer M."/>
            <person name="Brown E.W."/>
        </authorList>
    </citation>
    <scope>NUCLEOTIDE SEQUENCE [LARGE SCALE GENOMIC DNA]</scope>
    <source>
        <strain evidence="2 3">LMG 20546</strain>
    </source>
</reference>
<evidence type="ECO:0008006" key="4">
    <source>
        <dbReference type="Google" id="ProtNLM"/>
    </source>
</evidence>
<dbReference type="OrthoDB" id="6187627at2"/>
<evidence type="ECO:0000256" key="1">
    <source>
        <dbReference type="SAM" id="MobiDB-lite"/>
    </source>
</evidence>
<comment type="caution">
    <text evidence="2">The sequence shown here is derived from an EMBL/GenBank/DDBJ whole genome shotgun (WGS) entry which is preliminary data.</text>
</comment>
<keyword evidence="3" id="KW-1185">Reference proteome</keyword>
<dbReference type="PROSITE" id="PS51257">
    <property type="entry name" value="PROKAR_LIPOPROTEIN"/>
    <property type="match status" value="1"/>
</dbReference>
<accession>E8M011</accession>